<keyword evidence="1" id="KW-1133">Transmembrane helix</keyword>
<dbReference type="Proteomes" id="UP001174997">
    <property type="component" value="Unassembled WGS sequence"/>
</dbReference>
<keyword evidence="1" id="KW-0812">Transmembrane</keyword>
<feature type="transmembrane region" description="Helical" evidence="1">
    <location>
        <begin position="33"/>
        <end position="53"/>
    </location>
</feature>
<evidence type="ECO:0000313" key="2">
    <source>
        <dbReference type="EMBL" id="KAK0674379.1"/>
    </source>
</evidence>
<dbReference type="EMBL" id="JAULSY010000002">
    <property type="protein sequence ID" value="KAK0674379.1"/>
    <property type="molecule type" value="Genomic_DNA"/>
</dbReference>
<dbReference type="AlphaFoldDB" id="A0AA39ZNC8"/>
<evidence type="ECO:0000256" key="1">
    <source>
        <dbReference type="SAM" id="Phobius"/>
    </source>
</evidence>
<organism evidence="2 3">
    <name type="scientific">Cercophora samala</name>
    <dbReference type="NCBI Taxonomy" id="330535"/>
    <lineage>
        <taxon>Eukaryota</taxon>
        <taxon>Fungi</taxon>
        <taxon>Dikarya</taxon>
        <taxon>Ascomycota</taxon>
        <taxon>Pezizomycotina</taxon>
        <taxon>Sordariomycetes</taxon>
        <taxon>Sordariomycetidae</taxon>
        <taxon>Sordariales</taxon>
        <taxon>Lasiosphaeriaceae</taxon>
        <taxon>Cercophora</taxon>
    </lineage>
</organism>
<comment type="caution">
    <text evidence="2">The sequence shown here is derived from an EMBL/GenBank/DDBJ whole genome shotgun (WGS) entry which is preliminary data.</text>
</comment>
<reference evidence="2" key="1">
    <citation type="submission" date="2023-06" db="EMBL/GenBank/DDBJ databases">
        <title>Genome-scale phylogeny and comparative genomics of the fungal order Sordariales.</title>
        <authorList>
            <consortium name="Lawrence Berkeley National Laboratory"/>
            <person name="Hensen N."/>
            <person name="Bonometti L."/>
            <person name="Westerberg I."/>
            <person name="Brannstrom I.O."/>
            <person name="Guillou S."/>
            <person name="Cros-Aarteil S."/>
            <person name="Calhoun S."/>
            <person name="Haridas S."/>
            <person name="Kuo A."/>
            <person name="Mondo S."/>
            <person name="Pangilinan J."/>
            <person name="Riley R."/>
            <person name="Labutti K."/>
            <person name="Andreopoulos B."/>
            <person name="Lipzen A."/>
            <person name="Chen C."/>
            <person name="Yanf M."/>
            <person name="Daum C."/>
            <person name="Ng V."/>
            <person name="Clum A."/>
            <person name="Steindorff A."/>
            <person name="Ohm R."/>
            <person name="Martin F."/>
            <person name="Silar P."/>
            <person name="Natvig D."/>
            <person name="Lalanne C."/>
            <person name="Gautier V."/>
            <person name="Ament-Velasquez S.L."/>
            <person name="Kruys A."/>
            <person name="Hutchinson M.I."/>
            <person name="Powell A.J."/>
            <person name="Barry K."/>
            <person name="Miller A.N."/>
            <person name="Grigoriev I.V."/>
            <person name="Debuchy R."/>
            <person name="Gladieux P."/>
            <person name="Thoren M.H."/>
            <person name="Johannesson H."/>
        </authorList>
    </citation>
    <scope>NUCLEOTIDE SEQUENCE</scope>
    <source>
        <strain evidence="2">CBS 307.81</strain>
    </source>
</reference>
<evidence type="ECO:0000313" key="3">
    <source>
        <dbReference type="Proteomes" id="UP001174997"/>
    </source>
</evidence>
<dbReference type="PROSITE" id="PS51257">
    <property type="entry name" value="PROKAR_LIPOPROTEIN"/>
    <property type="match status" value="1"/>
</dbReference>
<feature type="transmembrane region" description="Helical" evidence="1">
    <location>
        <begin position="9"/>
        <end position="27"/>
    </location>
</feature>
<name>A0AA39ZNC8_9PEZI</name>
<protein>
    <submittedName>
        <fullName evidence="2">Uncharacterized protein</fullName>
    </submittedName>
</protein>
<sequence>MKGRKEGESHYYCMGVLGCTFSFLAYLGDTTDYGRIFAFFLFWSVAIVGLFGYPTLFCL</sequence>
<accession>A0AA39ZNC8</accession>
<keyword evidence="3" id="KW-1185">Reference proteome</keyword>
<gene>
    <name evidence="2" type="ORF">QBC41DRAFT_310022</name>
</gene>
<proteinExistence type="predicted"/>
<keyword evidence="1" id="KW-0472">Membrane</keyword>